<dbReference type="RefSeq" id="WP_049700042.1">
    <property type="nucleotide sequence ID" value="NZ_JAQDQF010000003.1"/>
</dbReference>
<dbReference type="InterPro" id="IPR020904">
    <property type="entry name" value="Sc_DH/Rdtase_CS"/>
</dbReference>
<sequence length="257" mass="26791">MSERLAGKVALVSGGARGMGAAHVREMIAEGARVVAGDILDDEGKALADEVGDAVRYVHLDVTEPDDWQAAVASTVDTFGRLDVLVNNAGIVNFGLFEDYTLDDWRKILDVNLTGVFLGIKSVVPQMKEAGSGSIINISSIEGLAGTIATHGYTASKFGVRGLTKSAALELGPSGIRVNSVHPGLIKTPMTEWVPDDIFQTALGRAADPSEVSKLVVYLASDESSYSTGAEFVVDGGVVAGLAHKDFGVVDASEVDG</sequence>
<evidence type="ECO:0000313" key="4">
    <source>
        <dbReference type="Proteomes" id="UP000037247"/>
    </source>
</evidence>
<organism evidence="3 4">
    <name type="scientific">Gordonia jacobaea</name>
    <dbReference type="NCBI Taxonomy" id="122202"/>
    <lineage>
        <taxon>Bacteria</taxon>
        <taxon>Bacillati</taxon>
        <taxon>Actinomycetota</taxon>
        <taxon>Actinomycetes</taxon>
        <taxon>Mycobacteriales</taxon>
        <taxon>Gordoniaceae</taxon>
        <taxon>Gordonia</taxon>
    </lineage>
</organism>
<reference evidence="3 4" key="1">
    <citation type="submission" date="2015-05" db="EMBL/GenBank/DDBJ databases">
        <title>Draft genome sequence of the bacterium Gordonia jacobaea a new member of the Gordonia genus.</title>
        <authorList>
            <person name="Jimenez-Galisteo G."/>
            <person name="Dominguez A."/>
            <person name="Munoz E."/>
            <person name="Vinas M."/>
        </authorList>
    </citation>
    <scope>NUCLEOTIDE SEQUENCE [LARGE SCALE GENOMIC DNA]</scope>
    <source>
        <strain evidence="4">mv1</strain>
    </source>
</reference>
<evidence type="ECO:0000256" key="1">
    <source>
        <dbReference type="ARBA" id="ARBA00006484"/>
    </source>
</evidence>
<dbReference type="PROSITE" id="PS00061">
    <property type="entry name" value="ADH_SHORT"/>
    <property type="match status" value="1"/>
</dbReference>
<dbReference type="Gene3D" id="3.40.50.720">
    <property type="entry name" value="NAD(P)-binding Rossmann-like Domain"/>
    <property type="match status" value="1"/>
</dbReference>
<evidence type="ECO:0000256" key="2">
    <source>
        <dbReference type="ARBA" id="ARBA00023002"/>
    </source>
</evidence>
<gene>
    <name evidence="3" type="ORF">ABW18_16465</name>
</gene>
<dbReference type="EMBL" id="LDTZ01000019">
    <property type="protein sequence ID" value="KNA90470.1"/>
    <property type="molecule type" value="Genomic_DNA"/>
</dbReference>
<keyword evidence="4" id="KW-1185">Reference proteome</keyword>
<dbReference type="Proteomes" id="UP000037247">
    <property type="component" value="Unassembled WGS sequence"/>
</dbReference>
<name>A0ABR5IA49_9ACTN</name>
<dbReference type="PRINTS" id="PR00080">
    <property type="entry name" value="SDRFAMILY"/>
</dbReference>
<evidence type="ECO:0000313" key="3">
    <source>
        <dbReference type="EMBL" id="KNA90470.1"/>
    </source>
</evidence>
<dbReference type="PANTHER" id="PTHR43180">
    <property type="entry name" value="3-OXOACYL-(ACYL-CARRIER-PROTEIN) REDUCTASE (AFU_ORTHOLOGUE AFUA_6G11210)"/>
    <property type="match status" value="1"/>
</dbReference>
<dbReference type="NCBIfam" id="NF005559">
    <property type="entry name" value="PRK07231.1"/>
    <property type="match status" value="1"/>
</dbReference>
<keyword evidence="2" id="KW-0560">Oxidoreductase</keyword>
<dbReference type="SUPFAM" id="SSF51735">
    <property type="entry name" value="NAD(P)-binding Rossmann-fold domains"/>
    <property type="match status" value="1"/>
</dbReference>
<comment type="caution">
    <text evidence="3">The sequence shown here is derived from an EMBL/GenBank/DDBJ whole genome shotgun (WGS) entry which is preliminary data.</text>
</comment>
<proteinExistence type="inferred from homology"/>
<dbReference type="PANTHER" id="PTHR43180:SF66">
    <property type="entry name" value="SHORT-CHAIN DEHYDROGENASE_REDUCTASE FAMILY PROTEIN"/>
    <property type="match status" value="1"/>
</dbReference>
<comment type="similarity">
    <text evidence="1">Belongs to the short-chain dehydrogenases/reductases (SDR) family.</text>
</comment>
<dbReference type="Pfam" id="PF13561">
    <property type="entry name" value="adh_short_C2"/>
    <property type="match status" value="1"/>
</dbReference>
<accession>A0ABR5IA49</accession>
<dbReference type="InterPro" id="IPR002347">
    <property type="entry name" value="SDR_fam"/>
</dbReference>
<dbReference type="PRINTS" id="PR00081">
    <property type="entry name" value="GDHRDH"/>
</dbReference>
<dbReference type="InterPro" id="IPR036291">
    <property type="entry name" value="NAD(P)-bd_dom_sf"/>
</dbReference>
<protein>
    <submittedName>
        <fullName evidence="3">3-alpha-hydroxysteroid dehydrogenase</fullName>
    </submittedName>
</protein>